<accession>B3CHF0</accession>
<gene>
    <name evidence="1" type="ORF">BACINT_02992</name>
</gene>
<proteinExistence type="predicted"/>
<organism evidence="1 2">
    <name type="scientific">Bacteroides intestinalis DSM 17393</name>
    <dbReference type="NCBI Taxonomy" id="471870"/>
    <lineage>
        <taxon>Bacteria</taxon>
        <taxon>Pseudomonadati</taxon>
        <taxon>Bacteroidota</taxon>
        <taxon>Bacteroidia</taxon>
        <taxon>Bacteroidales</taxon>
        <taxon>Bacteroidaceae</taxon>
        <taxon>Bacteroides</taxon>
    </lineage>
</organism>
<comment type="caution">
    <text evidence="1">The sequence shown here is derived from an EMBL/GenBank/DDBJ whole genome shotgun (WGS) entry which is preliminary data.</text>
</comment>
<reference evidence="1 2" key="2">
    <citation type="submission" date="2008-04" db="EMBL/GenBank/DDBJ databases">
        <authorList>
            <person name="Fulton L."/>
            <person name="Clifton S."/>
            <person name="Fulton B."/>
            <person name="Xu J."/>
            <person name="Minx P."/>
            <person name="Pepin K.H."/>
            <person name="Johnson M."/>
            <person name="Thiruvilangam P."/>
            <person name="Bhonagiri V."/>
            <person name="Nash W.E."/>
            <person name="Mardis E.R."/>
            <person name="Wilson R.K."/>
        </authorList>
    </citation>
    <scope>NUCLEOTIDE SEQUENCE [LARGE SCALE GENOMIC DNA]</scope>
    <source>
        <strain evidence="1 2">DSM 17393</strain>
    </source>
</reference>
<name>B3CHF0_9BACE</name>
<reference evidence="1 2" key="1">
    <citation type="submission" date="2008-04" db="EMBL/GenBank/DDBJ databases">
        <title>Draft genome sequence of Bacteroides intestinalis (DSM 17393).</title>
        <authorList>
            <person name="Sudarsanam P."/>
            <person name="Ley R."/>
            <person name="Guruge J."/>
            <person name="Turnbaugh P.J."/>
            <person name="Mahowald M."/>
            <person name="Liep D."/>
            <person name="Gordon J."/>
        </authorList>
    </citation>
    <scope>NUCLEOTIDE SEQUENCE [LARGE SCALE GENOMIC DNA]</scope>
    <source>
        <strain evidence="1 2">DSM 17393</strain>
    </source>
</reference>
<dbReference type="EMBL" id="ABJL02000008">
    <property type="protein sequence ID" value="EDV03866.1"/>
    <property type="molecule type" value="Genomic_DNA"/>
</dbReference>
<evidence type="ECO:0000313" key="2">
    <source>
        <dbReference type="Proteomes" id="UP000004596"/>
    </source>
</evidence>
<evidence type="ECO:0000313" key="1">
    <source>
        <dbReference type="EMBL" id="EDV03866.1"/>
    </source>
</evidence>
<dbReference type="Proteomes" id="UP000004596">
    <property type="component" value="Unassembled WGS sequence"/>
</dbReference>
<sequence length="48" mass="5744">MFLHNINTSFLTLSTKSSYLSDFMKRKKLKWLLSVTTEHAIYIYIFVL</sequence>
<dbReference type="STRING" id="471870.BACINT_02992"/>
<dbReference type="AlphaFoldDB" id="B3CHF0"/>
<protein>
    <submittedName>
        <fullName evidence="1">Uncharacterized protein</fullName>
    </submittedName>
</protein>